<evidence type="ECO:0000256" key="8">
    <source>
        <dbReference type="ARBA" id="ARBA00023209"/>
    </source>
</evidence>
<dbReference type="InterPro" id="IPR033177">
    <property type="entry name" value="PSD-B"/>
</dbReference>
<dbReference type="NCBIfam" id="TIGR00163">
    <property type="entry name" value="PS_decarb"/>
    <property type="match status" value="1"/>
</dbReference>
<dbReference type="Pfam" id="PF02666">
    <property type="entry name" value="PS_Dcarbxylase"/>
    <property type="match status" value="1"/>
</dbReference>
<comment type="PTM">
    <text evidence="12">Is synthesized initially as an inactive proenzyme. Formation of the active enzyme involves a self-maturation process in which the active site pyruvoyl group is generated from an internal serine residue via an autocatalytic post-translational modification. Two non-identical subunits are generated from the proenzyme in this reaction, and the pyruvate is formed at the N-terminus of the alpha chain, which is derived from the carboxyl end of the proenzyme. The autoendoproteolytic cleavage occurs by a canonical serine protease mechanism, in which the side chain hydroxyl group of the serine supplies its oxygen atom to form the C-terminus of the beta chain, while the remainder of the serine residue undergoes an oxidative deamination to produce ammonia and the pyruvoyl prosthetic group on the alpha chain. During this reaction, the Ser that is part of the protease active site of the proenzyme becomes the pyruvoyl prosthetic group, which constitutes an essential element of the active site of the mature decarboxylase.</text>
</comment>
<dbReference type="EC" id="4.1.1.65" evidence="12"/>
<sequence>MSIQYFLPQRLSSWCIRKLTRIRTVWFKNLFIRVFSKLYAINWAESKYRSPDDFKTFNEFFTRQLESGARPVAESPLVSPADGKIAACGQLENTRFVKAKGHDFTVESLIADPELAKDFSDGSFATVYLSPADYHRVHMPVKGKLLRTIHVPGKLYSVSLKTAAQIPTLFAENERYVCVFETEYGKMILILVGAINVSSIATVWGGDVTPPYGRVIDYQIYDRDIELDKGAEMGRFNMGSTAIVLLEKNDSVVLNDLLKEGTAIKMGETLYKFCNLETESL</sequence>
<comment type="subunit">
    <text evidence="12">Heterodimer of a large membrane-associated beta subunit and a small pyruvoyl-containing alpha subunit.</text>
</comment>
<evidence type="ECO:0000256" key="4">
    <source>
        <dbReference type="ARBA" id="ARBA00022793"/>
    </source>
</evidence>
<keyword evidence="3 12" id="KW-0444">Lipid biosynthesis</keyword>
<proteinExistence type="inferred from homology"/>
<feature type="modified residue" description="Pyruvic acid (Ser); by autocatalysis" evidence="12">
    <location>
        <position position="240"/>
    </location>
</feature>
<comment type="pathway">
    <text evidence="1">Lipid metabolism.</text>
</comment>
<evidence type="ECO:0000256" key="5">
    <source>
        <dbReference type="ARBA" id="ARBA00023098"/>
    </source>
</evidence>
<feature type="active site" description="Charge relay system; for autoendoproteolytic cleavage activity" evidence="12">
    <location>
        <position position="240"/>
    </location>
</feature>
<protein>
    <recommendedName>
        <fullName evidence="12">Phosphatidylserine decarboxylase proenzyme</fullName>
        <ecNumber evidence="12">4.1.1.65</ecNumber>
    </recommendedName>
    <component>
        <recommendedName>
            <fullName evidence="12">Phosphatidylserine decarboxylase alpha chain</fullName>
        </recommendedName>
    </component>
    <component>
        <recommendedName>
            <fullName evidence="12">Phosphatidylserine decarboxylase beta chain</fullName>
        </recommendedName>
    </component>
</protein>
<evidence type="ECO:0000256" key="10">
    <source>
        <dbReference type="ARBA" id="ARBA00023264"/>
    </source>
</evidence>
<evidence type="ECO:0000256" key="12">
    <source>
        <dbReference type="HAMAP-Rule" id="MF_00662"/>
    </source>
</evidence>
<feature type="active site" description="Charge relay system; for autoendoproteolytic cleavage activity" evidence="12">
    <location>
        <position position="82"/>
    </location>
</feature>
<evidence type="ECO:0000256" key="1">
    <source>
        <dbReference type="ARBA" id="ARBA00005189"/>
    </source>
</evidence>
<dbReference type="Proteomes" id="UP001500631">
    <property type="component" value="Unassembled WGS sequence"/>
</dbReference>
<keyword evidence="5 12" id="KW-0443">Lipid metabolism</keyword>
<evidence type="ECO:0000313" key="13">
    <source>
        <dbReference type="EMBL" id="GAA5095753.1"/>
    </source>
</evidence>
<keyword evidence="8 12" id="KW-0594">Phospholipid biosynthesis</keyword>
<gene>
    <name evidence="13" type="primary">asd_1</name>
    <name evidence="12" type="synonym">psd</name>
    <name evidence="13" type="ORF">GCM10023338_05440</name>
</gene>
<comment type="pathway">
    <text evidence="12">Phospholipid metabolism; phosphatidylethanolamine biosynthesis; phosphatidylethanolamine from CDP-diacylglycerol: step 2/2.</text>
</comment>
<evidence type="ECO:0000256" key="11">
    <source>
        <dbReference type="ARBA" id="ARBA00023317"/>
    </source>
</evidence>
<dbReference type="EMBL" id="BAABKE010000002">
    <property type="protein sequence ID" value="GAA5095753.1"/>
    <property type="molecule type" value="Genomic_DNA"/>
</dbReference>
<dbReference type="InterPro" id="IPR003817">
    <property type="entry name" value="PS_Dcarbxylase"/>
</dbReference>
<evidence type="ECO:0000256" key="9">
    <source>
        <dbReference type="ARBA" id="ARBA00023239"/>
    </source>
</evidence>
<comment type="cofactor">
    <cofactor evidence="12">
        <name>pyruvate</name>
        <dbReference type="ChEBI" id="CHEBI:15361"/>
    </cofactor>
    <text evidence="12">Binds 1 pyruvoyl group covalently per subunit.</text>
</comment>
<evidence type="ECO:0000256" key="7">
    <source>
        <dbReference type="ARBA" id="ARBA00023145"/>
    </source>
</evidence>
<keyword evidence="2 12" id="KW-1003">Cell membrane</keyword>
<keyword evidence="14" id="KW-1185">Reference proteome</keyword>
<evidence type="ECO:0000256" key="3">
    <source>
        <dbReference type="ARBA" id="ARBA00022516"/>
    </source>
</evidence>
<accession>A0ABP9MF48</accession>
<comment type="subcellular location">
    <subcellularLocation>
        <location evidence="12">Cell membrane</location>
        <topology evidence="12">Peripheral membrane protein</topology>
    </subcellularLocation>
</comment>
<reference evidence="14" key="1">
    <citation type="journal article" date="2019" name="Int. J. Syst. Evol. Microbiol.">
        <title>The Global Catalogue of Microorganisms (GCM) 10K type strain sequencing project: providing services to taxonomists for standard genome sequencing and annotation.</title>
        <authorList>
            <consortium name="The Broad Institute Genomics Platform"/>
            <consortium name="The Broad Institute Genome Sequencing Center for Infectious Disease"/>
            <person name="Wu L."/>
            <person name="Ma J."/>
        </authorList>
    </citation>
    <scope>NUCLEOTIDE SEQUENCE [LARGE SCALE GENOMIC DNA]</scope>
    <source>
        <strain evidence="14">JCM 18424</strain>
    </source>
</reference>
<evidence type="ECO:0000256" key="6">
    <source>
        <dbReference type="ARBA" id="ARBA00023136"/>
    </source>
</evidence>
<keyword evidence="10 12" id="KW-1208">Phospholipid metabolism</keyword>
<keyword evidence="4 12" id="KW-0210">Decarboxylase</keyword>
<evidence type="ECO:0000256" key="2">
    <source>
        <dbReference type="ARBA" id="ARBA00022475"/>
    </source>
</evidence>
<dbReference type="HAMAP" id="MF_00662">
    <property type="entry name" value="PS_decarb_PSD_B_type1"/>
    <property type="match status" value="1"/>
</dbReference>
<feature type="chain" id="PRO_5044900879" description="Phosphatidylserine decarboxylase alpha chain" evidence="12">
    <location>
        <begin position="240"/>
        <end position="281"/>
    </location>
</feature>
<organism evidence="13 14">
    <name type="scientific">Wohlfahrtiimonas larvae</name>
    <dbReference type="NCBI Taxonomy" id="1157986"/>
    <lineage>
        <taxon>Bacteria</taxon>
        <taxon>Pseudomonadati</taxon>
        <taxon>Pseudomonadota</taxon>
        <taxon>Gammaproteobacteria</taxon>
        <taxon>Cardiobacteriales</taxon>
        <taxon>Ignatzschineriaceae</taxon>
        <taxon>Wohlfahrtiimonas</taxon>
    </lineage>
</organism>
<keyword evidence="7 12" id="KW-0865">Zymogen</keyword>
<keyword evidence="11 12" id="KW-0670">Pyruvate</keyword>
<feature type="active site" description="Schiff-base intermediate with substrate; via pyruvic acid; for decarboxylase activity" evidence="12">
    <location>
        <position position="240"/>
    </location>
</feature>
<feature type="chain" id="PRO_5044900880" description="Phosphatidylserine decarboxylase beta chain" evidence="12">
    <location>
        <begin position="1"/>
        <end position="239"/>
    </location>
</feature>
<comment type="function">
    <text evidence="12">Catalyzes the formation of phosphatidylethanolamine (PtdEtn) from phosphatidylserine (PtdSer).</text>
</comment>
<comment type="catalytic activity">
    <reaction evidence="12">
        <text>a 1,2-diacyl-sn-glycero-3-phospho-L-serine + H(+) = a 1,2-diacyl-sn-glycero-3-phosphoethanolamine + CO2</text>
        <dbReference type="Rhea" id="RHEA:20828"/>
        <dbReference type="ChEBI" id="CHEBI:15378"/>
        <dbReference type="ChEBI" id="CHEBI:16526"/>
        <dbReference type="ChEBI" id="CHEBI:57262"/>
        <dbReference type="ChEBI" id="CHEBI:64612"/>
        <dbReference type="EC" id="4.1.1.65"/>
    </reaction>
</comment>
<feature type="active site" description="Charge relay system; for autoendoproteolytic cleavage activity" evidence="12">
    <location>
        <position position="138"/>
    </location>
</feature>
<comment type="similarity">
    <text evidence="12">Belongs to the phosphatidylserine decarboxylase family. PSD-B subfamily. Prokaryotic type I sub-subfamily.</text>
</comment>
<comment type="caution">
    <text evidence="13">The sequence shown here is derived from an EMBL/GenBank/DDBJ whole genome shotgun (WGS) entry which is preliminary data.</text>
</comment>
<dbReference type="InterPro" id="IPR033178">
    <property type="entry name" value="PSD_type1_pro"/>
</dbReference>
<feature type="site" description="Cleavage (non-hydrolytic); by autocatalysis" evidence="12">
    <location>
        <begin position="239"/>
        <end position="240"/>
    </location>
</feature>
<dbReference type="PANTHER" id="PTHR10067:SF6">
    <property type="entry name" value="PHOSPHATIDYLSERINE DECARBOXYLASE PROENZYME, MITOCHONDRIAL"/>
    <property type="match status" value="1"/>
</dbReference>
<dbReference type="RefSeq" id="WP_077924654.1">
    <property type="nucleotide sequence ID" value="NZ_BAABKE010000002.1"/>
</dbReference>
<name>A0ABP9MF48_9GAMM</name>
<evidence type="ECO:0000313" key="14">
    <source>
        <dbReference type="Proteomes" id="UP001500631"/>
    </source>
</evidence>
<keyword evidence="9 12" id="KW-0456">Lyase</keyword>
<dbReference type="PANTHER" id="PTHR10067">
    <property type="entry name" value="PHOSPHATIDYLSERINE DECARBOXYLASE"/>
    <property type="match status" value="1"/>
</dbReference>
<keyword evidence="6 12" id="KW-0472">Membrane</keyword>